<evidence type="ECO:0000259" key="1">
    <source>
        <dbReference type="Pfam" id="PF18102"/>
    </source>
</evidence>
<dbReference type="InterPro" id="IPR039399">
    <property type="entry name" value="Deltex_C_sf"/>
</dbReference>
<organism evidence="2">
    <name type="scientific">viral metagenome</name>
    <dbReference type="NCBI Taxonomy" id="1070528"/>
    <lineage>
        <taxon>unclassified sequences</taxon>
        <taxon>metagenomes</taxon>
        <taxon>organismal metagenomes</taxon>
    </lineage>
</organism>
<name>A0A6C0L2E1_9ZZZZ</name>
<sequence length="713" mass="81493">MSYCKYNFRGTNVNNATHSCKKTNKQSENSENCELSSKSGRCNLTAKIKKEFNSLKYRAGRPGGTNSLKGFSGATAMPAAPVQPIATTAAKPAAPVKKVLKQKKAFKSSSSSSNNKSNLVNAVPINFRDMKQMSADDKLVLDDWNNFLKSVQNFNSRSGVNKLQILRGETKNENVLDYSAKEYASPPSKREKKPRKYPNAKSILTLDKYLNDVDDFKKKQFIRLKTCHSTCSNKGYFCKEEIDFMLKTDNLKCPFCNSDFKLSSRKTEPPFGTMEIYEYNKDWYSIQFRLVPSKDDKKAKSEYRNAYYPKCDEGILCLWLLKKAWEKGKLFKMGISAMYQTYGIVFAGVHMRTSTTGGIENHGYSKNPMDDITKVLMNLISECNAIDIFSPDQIISFNQTKQIAQLAPAALEKMEKAKKLVGRTILKQQTSLSLLRQKHKKHLINLPINSHRLVYAYPQAVLMRVIFRPKETFSRLARQLLKHRETVLPLEPNQDRRTFRIQLQKDITALDPQLYGKKLYPEYIVNLTKVINTFPKPSKPFYVYRGVQLPTHSNGELVVQPMPFSASLNQWLAISFAELTLNANCCLYRLKVTPQMNCVILGDTPFQSTDIIKDVNLDKFDYKLWNTDKKATDLSKYNQFEVLFPPGVLKVTNVKKNMYKPNSNFQDKYKNANNPVSLKNYKFPKDGITLVDVEYSPLNVSAITPEDLLLKWL</sequence>
<dbReference type="Gene3D" id="3.30.390.130">
    <property type="match status" value="1"/>
</dbReference>
<dbReference type="InterPro" id="IPR039396">
    <property type="entry name" value="Deltex_C"/>
</dbReference>
<dbReference type="AlphaFoldDB" id="A0A6C0L2E1"/>
<accession>A0A6C0L2E1</accession>
<reference evidence="2" key="1">
    <citation type="journal article" date="2020" name="Nature">
        <title>Giant virus diversity and host interactions through global metagenomics.</title>
        <authorList>
            <person name="Schulz F."/>
            <person name="Roux S."/>
            <person name="Paez-Espino D."/>
            <person name="Jungbluth S."/>
            <person name="Walsh D.A."/>
            <person name="Denef V.J."/>
            <person name="McMahon K.D."/>
            <person name="Konstantinidis K.T."/>
            <person name="Eloe-Fadrosh E.A."/>
            <person name="Kyrpides N.C."/>
            <person name="Woyke T."/>
        </authorList>
    </citation>
    <scope>NUCLEOTIDE SEQUENCE</scope>
    <source>
        <strain evidence="2">GVMAG-S-ERX555907-63</strain>
    </source>
</reference>
<proteinExistence type="predicted"/>
<dbReference type="EMBL" id="MN741019">
    <property type="protein sequence ID" value="QHU22884.1"/>
    <property type="molecule type" value="Genomic_DNA"/>
</dbReference>
<feature type="domain" description="Deltex C-terminal" evidence="1">
    <location>
        <begin position="297"/>
        <end position="366"/>
    </location>
</feature>
<evidence type="ECO:0000313" key="2">
    <source>
        <dbReference type="EMBL" id="QHU22884.1"/>
    </source>
</evidence>
<dbReference type="Pfam" id="PF18102">
    <property type="entry name" value="DTC"/>
    <property type="match status" value="1"/>
</dbReference>
<protein>
    <recommendedName>
        <fullName evidence="1">Deltex C-terminal domain-containing protein</fullName>
    </recommendedName>
</protein>